<reference evidence="2 3" key="1">
    <citation type="submission" date="2018-04" db="EMBL/GenBank/DDBJ databases">
        <authorList>
            <person name="Vogel A."/>
        </authorList>
    </citation>
    <scope>NUCLEOTIDE SEQUENCE [LARGE SCALE GENOMIC DNA]</scope>
</reference>
<evidence type="ECO:0000313" key="3">
    <source>
        <dbReference type="Proteomes" id="UP000595140"/>
    </source>
</evidence>
<dbReference type="InterPro" id="IPR003871">
    <property type="entry name" value="RFA1B/D_OB_1st"/>
</dbReference>
<dbReference type="OrthoDB" id="913088at2759"/>
<gene>
    <name evidence="2" type="ORF">CCAM_LOCUS41676</name>
</gene>
<dbReference type="AlphaFoldDB" id="A0A484NFP6"/>
<dbReference type="EMBL" id="OOIL02006673">
    <property type="protein sequence ID" value="VFQ99900.1"/>
    <property type="molecule type" value="Genomic_DNA"/>
</dbReference>
<protein>
    <recommendedName>
        <fullName evidence="1">Replication protein A 70 kDa DNA-binding subunit B/D first OB fold domain-containing protein</fullName>
    </recommendedName>
</protein>
<accession>A0A484NFP6</accession>
<name>A0A484NFP6_9ASTE</name>
<evidence type="ECO:0000313" key="2">
    <source>
        <dbReference type="EMBL" id="VFQ99900.1"/>
    </source>
</evidence>
<keyword evidence="3" id="KW-1185">Reference proteome</keyword>
<dbReference type="Pfam" id="PF02721">
    <property type="entry name" value="DUF223"/>
    <property type="match status" value="1"/>
</dbReference>
<dbReference type="SUPFAM" id="SSF50249">
    <property type="entry name" value="Nucleic acid-binding proteins"/>
    <property type="match status" value="1"/>
</dbReference>
<sequence length="160" mass="18894">MTMFTPIAELNRDKNSWILMLRAIRVYFVPKWAKGGDSMKIVFHDEHGTRIHAHLAREEKETFETQIIEGGIYAIRNVFVHDNYQRLKTGSNDKLLGFFKRTEVKTLSRNNFPRMMFDLKPFPILQSQPCLNDQLLIDTCDTSVEWNEEVYQNRNNLFHA</sequence>
<organism evidence="2 3">
    <name type="scientific">Cuscuta campestris</name>
    <dbReference type="NCBI Taxonomy" id="132261"/>
    <lineage>
        <taxon>Eukaryota</taxon>
        <taxon>Viridiplantae</taxon>
        <taxon>Streptophyta</taxon>
        <taxon>Embryophyta</taxon>
        <taxon>Tracheophyta</taxon>
        <taxon>Spermatophyta</taxon>
        <taxon>Magnoliopsida</taxon>
        <taxon>eudicotyledons</taxon>
        <taxon>Gunneridae</taxon>
        <taxon>Pentapetalae</taxon>
        <taxon>asterids</taxon>
        <taxon>lamiids</taxon>
        <taxon>Solanales</taxon>
        <taxon>Convolvulaceae</taxon>
        <taxon>Cuscuteae</taxon>
        <taxon>Cuscuta</taxon>
        <taxon>Cuscuta subgen. Grammica</taxon>
        <taxon>Cuscuta sect. Cleistogrammica</taxon>
    </lineage>
</organism>
<dbReference type="PANTHER" id="PTHR47165:SF4">
    <property type="entry name" value="OS03G0429900 PROTEIN"/>
    <property type="match status" value="1"/>
</dbReference>
<feature type="domain" description="Replication protein A 70 kDa DNA-binding subunit B/D first OB fold" evidence="1">
    <location>
        <begin position="4"/>
        <end position="105"/>
    </location>
</feature>
<dbReference type="Proteomes" id="UP000595140">
    <property type="component" value="Unassembled WGS sequence"/>
</dbReference>
<proteinExistence type="predicted"/>
<dbReference type="Gene3D" id="2.40.50.140">
    <property type="entry name" value="Nucleic acid-binding proteins"/>
    <property type="match status" value="1"/>
</dbReference>
<evidence type="ECO:0000259" key="1">
    <source>
        <dbReference type="Pfam" id="PF02721"/>
    </source>
</evidence>
<dbReference type="InterPro" id="IPR012340">
    <property type="entry name" value="NA-bd_OB-fold"/>
</dbReference>
<dbReference type="PANTHER" id="PTHR47165">
    <property type="entry name" value="OS03G0429900 PROTEIN"/>
    <property type="match status" value="1"/>
</dbReference>